<name>A0AA39KQ53_9HYME</name>
<dbReference type="Pfam" id="PF00057">
    <property type="entry name" value="Ldl_recept_a"/>
    <property type="match status" value="2"/>
</dbReference>
<comment type="caution">
    <text evidence="10">The sequence shown here is derived from an EMBL/GenBank/DDBJ whole genome shotgun (WGS) entry which is preliminary data.</text>
</comment>
<dbReference type="PRINTS" id="PR00261">
    <property type="entry name" value="LDLRECEPTOR"/>
</dbReference>
<keyword evidence="2" id="KW-0812">Transmembrane</keyword>
<dbReference type="GO" id="GO:0016324">
    <property type="term" value="C:apical plasma membrane"/>
    <property type="evidence" value="ECO:0007669"/>
    <property type="project" value="TreeGrafter"/>
</dbReference>
<evidence type="ECO:0000256" key="3">
    <source>
        <dbReference type="ARBA" id="ARBA00022737"/>
    </source>
</evidence>
<dbReference type="EMBL" id="JAQQBS010000004">
    <property type="protein sequence ID" value="KAK0169793.1"/>
    <property type="molecule type" value="Genomic_DNA"/>
</dbReference>
<protein>
    <submittedName>
        <fullName evidence="10">Uncharacterized protein</fullName>
    </submittedName>
</protein>
<evidence type="ECO:0000256" key="2">
    <source>
        <dbReference type="ARBA" id="ARBA00022692"/>
    </source>
</evidence>
<evidence type="ECO:0000313" key="11">
    <source>
        <dbReference type="Proteomes" id="UP001168990"/>
    </source>
</evidence>
<organism evidence="10 11">
    <name type="scientific">Microctonus aethiopoides</name>
    <dbReference type="NCBI Taxonomy" id="144406"/>
    <lineage>
        <taxon>Eukaryota</taxon>
        <taxon>Metazoa</taxon>
        <taxon>Ecdysozoa</taxon>
        <taxon>Arthropoda</taxon>
        <taxon>Hexapoda</taxon>
        <taxon>Insecta</taxon>
        <taxon>Pterygota</taxon>
        <taxon>Neoptera</taxon>
        <taxon>Endopterygota</taxon>
        <taxon>Hymenoptera</taxon>
        <taxon>Apocrita</taxon>
        <taxon>Ichneumonoidea</taxon>
        <taxon>Braconidae</taxon>
        <taxon>Euphorinae</taxon>
        <taxon>Microctonus</taxon>
    </lineage>
</organism>
<dbReference type="PROSITE" id="PS01209">
    <property type="entry name" value="LDLRA_1"/>
    <property type="match status" value="1"/>
</dbReference>
<evidence type="ECO:0000256" key="7">
    <source>
        <dbReference type="ARBA" id="ARBA00023170"/>
    </source>
</evidence>
<dbReference type="PANTHER" id="PTHR22722">
    <property type="entry name" value="LOW-DENSITY LIPOPROTEIN RECEPTOR-RELATED PROTEIN 2-RELATED"/>
    <property type="match status" value="1"/>
</dbReference>
<comment type="caution">
    <text evidence="9">Lacks conserved residue(s) required for the propagation of feature annotation.</text>
</comment>
<dbReference type="AlphaFoldDB" id="A0AA39KQ53"/>
<dbReference type="Proteomes" id="UP001168990">
    <property type="component" value="Unassembled WGS sequence"/>
</dbReference>
<keyword evidence="5" id="KW-0472">Membrane</keyword>
<keyword evidence="8" id="KW-0325">Glycoprotein</keyword>
<dbReference type="PANTHER" id="PTHR22722:SF15">
    <property type="entry name" value="LOW-DENSITY LIPOPROTEIN RECEPTOR-RELATED"/>
    <property type="match status" value="1"/>
</dbReference>
<dbReference type="SMART" id="SM00192">
    <property type="entry name" value="LDLa"/>
    <property type="match status" value="2"/>
</dbReference>
<evidence type="ECO:0000256" key="1">
    <source>
        <dbReference type="ARBA" id="ARBA00004167"/>
    </source>
</evidence>
<feature type="disulfide bond" evidence="9">
    <location>
        <begin position="26"/>
        <end position="44"/>
    </location>
</feature>
<keyword evidence="4" id="KW-1133">Transmembrane helix</keyword>
<keyword evidence="6 9" id="KW-1015">Disulfide bond</keyword>
<dbReference type="GO" id="GO:0042562">
    <property type="term" value="F:hormone binding"/>
    <property type="evidence" value="ECO:0007669"/>
    <property type="project" value="TreeGrafter"/>
</dbReference>
<dbReference type="InterPro" id="IPR002172">
    <property type="entry name" value="LDrepeatLR_classA_rpt"/>
</dbReference>
<reference evidence="10" key="1">
    <citation type="journal article" date="2023" name="bioRxiv">
        <title>Scaffold-level genome assemblies of two parasitoid biocontrol wasps reveal the parthenogenesis mechanism and an associated novel virus.</title>
        <authorList>
            <person name="Inwood S."/>
            <person name="Skelly J."/>
            <person name="Guhlin J."/>
            <person name="Harrop T."/>
            <person name="Goldson S."/>
            <person name="Dearden P."/>
        </authorList>
    </citation>
    <scope>NUCLEOTIDE SEQUENCE</scope>
    <source>
        <strain evidence="10">Irish</strain>
        <tissue evidence="10">Whole body</tissue>
    </source>
</reference>
<dbReference type="SUPFAM" id="SSF57424">
    <property type="entry name" value="LDL receptor-like module"/>
    <property type="match status" value="3"/>
</dbReference>
<dbReference type="InterPro" id="IPR023415">
    <property type="entry name" value="LDLR_class-A_CS"/>
</dbReference>
<evidence type="ECO:0000313" key="10">
    <source>
        <dbReference type="EMBL" id="KAK0169793.1"/>
    </source>
</evidence>
<evidence type="ECO:0000256" key="9">
    <source>
        <dbReference type="PROSITE-ProRule" id="PRU00124"/>
    </source>
</evidence>
<dbReference type="GO" id="GO:0006898">
    <property type="term" value="P:receptor-mediated endocytosis"/>
    <property type="evidence" value="ECO:0007669"/>
    <property type="project" value="TreeGrafter"/>
</dbReference>
<evidence type="ECO:0000256" key="4">
    <source>
        <dbReference type="ARBA" id="ARBA00022989"/>
    </source>
</evidence>
<evidence type="ECO:0000256" key="8">
    <source>
        <dbReference type="ARBA" id="ARBA00023180"/>
    </source>
</evidence>
<dbReference type="InterPro" id="IPR036055">
    <property type="entry name" value="LDL_receptor-like_sf"/>
</dbReference>
<dbReference type="GO" id="GO:0043235">
    <property type="term" value="C:receptor complex"/>
    <property type="evidence" value="ECO:0007669"/>
    <property type="project" value="TreeGrafter"/>
</dbReference>
<dbReference type="InterPro" id="IPR051221">
    <property type="entry name" value="LDLR-related"/>
</dbReference>
<gene>
    <name evidence="10" type="ORF">PV328_010434</name>
</gene>
<evidence type="ECO:0000256" key="5">
    <source>
        <dbReference type="ARBA" id="ARBA00023136"/>
    </source>
</evidence>
<evidence type="ECO:0000256" key="6">
    <source>
        <dbReference type="ARBA" id="ARBA00023157"/>
    </source>
</evidence>
<keyword evidence="3" id="KW-0677">Repeat</keyword>
<proteinExistence type="predicted"/>
<dbReference type="Gene3D" id="4.10.400.10">
    <property type="entry name" value="Low-density Lipoprotein Receptor"/>
    <property type="match status" value="3"/>
</dbReference>
<accession>A0AA39KQ53</accession>
<sequence length="131" mass="14439">MFSTDKFYLIALAIACISREENEFQCLTGVCIPKNAICNGTEHCPDGSDVSPTFCANKNCPVGTFKCSSNNICISEYRVCDGSNDCEDKSDEEQSMCLKRPCLFKSLFKCHDTGACIHKGYLCDSVNDCND</sequence>
<reference evidence="10" key="2">
    <citation type="submission" date="2023-03" db="EMBL/GenBank/DDBJ databases">
        <authorList>
            <person name="Inwood S.N."/>
            <person name="Skelly J.G."/>
            <person name="Guhlin J."/>
            <person name="Harrop T.W.R."/>
            <person name="Goldson S.G."/>
            <person name="Dearden P.K."/>
        </authorList>
    </citation>
    <scope>NUCLEOTIDE SEQUENCE</scope>
    <source>
        <strain evidence="10">Irish</strain>
        <tissue evidence="10">Whole body</tissue>
    </source>
</reference>
<dbReference type="FunFam" id="4.10.400.10:FF:000005">
    <property type="entry name" value="low-density lipoprotein receptor-related protein 1B"/>
    <property type="match status" value="1"/>
</dbReference>
<comment type="subcellular location">
    <subcellularLocation>
        <location evidence="1">Membrane</location>
        <topology evidence="1">Single-pass membrane protein</topology>
    </subcellularLocation>
</comment>
<keyword evidence="11" id="KW-1185">Reference proteome</keyword>
<dbReference type="PROSITE" id="PS50068">
    <property type="entry name" value="LDLRA_2"/>
    <property type="match status" value="3"/>
</dbReference>
<dbReference type="CDD" id="cd00112">
    <property type="entry name" value="LDLa"/>
    <property type="match status" value="2"/>
</dbReference>
<keyword evidence="7" id="KW-0675">Receptor</keyword>